<name>A0A1B0BRH8_9MUSC</name>
<evidence type="ECO:0000313" key="3">
    <source>
        <dbReference type="Proteomes" id="UP000092460"/>
    </source>
</evidence>
<dbReference type="EMBL" id="JXJN01019105">
    <property type="status" value="NOT_ANNOTATED_CDS"/>
    <property type="molecule type" value="Genomic_DNA"/>
</dbReference>
<sequence>MILYSGTGWQNSNCVNACINIFKGQWVKVEKDSVSSYTNGGVDIMYVTKMKCMYAFSFHIVNAHTLLFAYTFYLLLFCGKLIKHHFLIARTTDVFTRDVDMPLIGNRRTLNVLFRSLHVRGGKDDSQEPVGLPRCTRVVFWRRMPPPPLPTA</sequence>
<protein>
    <submittedName>
        <fullName evidence="2">Uncharacterized protein</fullName>
    </submittedName>
</protein>
<reference evidence="2" key="2">
    <citation type="submission" date="2020-05" db="UniProtKB">
        <authorList>
            <consortium name="EnsemblMetazoa"/>
        </authorList>
    </citation>
    <scope>IDENTIFICATION</scope>
    <source>
        <strain evidence="2">IAEA</strain>
    </source>
</reference>
<keyword evidence="1" id="KW-1133">Transmembrane helix</keyword>
<keyword evidence="3" id="KW-1185">Reference proteome</keyword>
<accession>A0A1B0BRH8</accession>
<organism evidence="2 3">
    <name type="scientific">Glossina palpalis gambiensis</name>
    <dbReference type="NCBI Taxonomy" id="67801"/>
    <lineage>
        <taxon>Eukaryota</taxon>
        <taxon>Metazoa</taxon>
        <taxon>Ecdysozoa</taxon>
        <taxon>Arthropoda</taxon>
        <taxon>Hexapoda</taxon>
        <taxon>Insecta</taxon>
        <taxon>Pterygota</taxon>
        <taxon>Neoptera</taxon>
        <taxon>Endopterygota</taxon>
        <taxon>Diptera</taxon>
        <taxon>Brachycera</taxon>
        <taxon>Muscomorpha</taxon>
        <taxon>Hippoboscoidea</taxon>
        <taxon>Glossinidae</taxon>
        <taxon>Glossina</taxon>
    </lineage>
</organism>
<dbReference type="VEuPathDB" id="VectorBase:GPPI038280"/>
<proteinExistence type="predicted"/>
<reference evidence="3" key="1">
    <citation type="submission" date="2015-01" db="EMBL/GenBank/DDBJ databases">
        <authorList>
            <person name="Aksoy S."/>
            <person name="Warren W."/>
            <person name="Wilson R.K."/>
        </authorList>
    </citation>
    <scope>NUCLEOTIDE SEQUENCE [LARGE SCALE GENOMIC DNA]</scope>
    <source>
        <strain evidence="3">IAEA</strain>
    </source>
</reference>
<evidence type="ECO:0000256" key="1">
    <source>
        <dbReference type="SAM" id="Phobius"/>
    </source>
</evidence>
<dbReference type="Proteomes" id="UP000092460">
    <property type="component" value="Unassembled WGS sequence"/>
</dbReference>
<dbReference type="EnsemblMetazoa" id="GPPI038280-RA">
    <property type="protein sequence ID" value="GPPI038280-PA"/>
    <property type="gene ID" value="GPPI038280"/>
</dbReference>
<dbReference type="AlphaFoldDB" id="A0A1B0BRH8"/>
<keyword evidence="1" id="KW-0472">Membrane</keyword>
<evidence type="ECO:0000313" key="2">
    <source>
        <dbReference type="EnsemblMetazoa" id="GPPI038280-PA"/>
    </source>
</evidence>
<keyword evidence="1" id="KW-0812">Transmembrane</keyword>
<feature type="transmembrane region" description="Helical" evidence="1">
    <location>
        <begin position="53"/>
        <end position="76"/>
    </location>
</feature>